<feature type="transmembrane region" description="Helical" evidence="8">
    <location>
        <begin position="308"/>
        <end position="325"/>
    </location>
</feature>
<dbReference type="InterPro" id="IPR020846">
    <property type="entry name" value="MFS_dom"/>
</dbReference>
<evidence type="ECO:0000313" key="10">
    <source>
        <dbReference type="EMBL" id="BCJ33561.1"/>
    </source>
</evidence>
<keyword evidence="3" id="KW-1003">Cell membrane</keyword>
<dbReference type="PANTHER" id="PTHR23517">
    <property type="entry name" value="RESISTANCE PROTEIN MDTM, PUTATIVE-RELATED-RELATED"/>
    <property type="match status" value="1"/>
</dbReference>
<dbReference type="InterPro" id="IPR036259">
    <property type="entry name" value="MFS_trans_sf"/>
</dbReference>
<evidence type="ECO:0000256" key="4">
    <source>
        <dbReference type="ARBA" id="ARBA00022692"/>
    </source>
</evidence>
<keyword evidence="2" id="KW-0813">Transport</keyword>
<protein>
    <submittedName>
        <fullName evidence="10">MFS transporter</fullName>
    </submittedName>
</protein>
<dbReference type="AlphaFoldDB" id="A0A7R7HVG7"/>
<dbReference type="InterPro" id="IPR011701">
    <property type="entry name" value="MFS"/>
</dbReference>
<dbReference type="InterPro" id="IPR050171">
    <property type="entry name" value="MFS_Transporters"/>
</dbReference>
<gene>
    <name evidence="10" type="ORF">Athai_10640</name>
</gene>
<dbReference type="PROSITE" id="PS00216">
    <property type="entry name" value="SUGAR_TRANSPORT_1"/>
    <property type="match status" value="1"/>
</dbReference>
<reference evidence="10 11" key="1">
    <citation type="submission" date="2020-08" db="EMBL/GenBank/DDBJ databases">
        <title>Whole genome shotgun sequence of Actinocatenispora thailandica NBRC 105041.</title>
        <authorList>
            <person name="Komaki H."/>
            <person name="Tamura T."/>
        </authorList>
    </citation>
    <scope>NUCLEOTIDE SEQUENCE [LARGE SCALE GENOMIC DNA]</scope>
    <source>
        <strain evidence="10 11">NBRC 105041</strain>
    </source>
</reference>
<evidence type="ECO:0000256" key="2">
    <source>
        <dbReference type="ARBA" id="ARBA00022448"/>
    </source>
</evidence>
<feature type="transmembrane region" description="Helical" evidence="8">
    <location>
        <begin position="282"/>
        <end position="302"/>
    </location>
</feature>
<feature type="transmembrane region" description="Helical" evidence="8">
    <location>
        <begin position="217"/>
        <end position="240"/>
    </location>
</feature>
<accession>A0A7R7HVG7</accession>
<feature type="transmembrane region" description="Helical" evidence="8">
    <location>
        <begin position="53"/>
        <end position="75"/>
    </location>
</feature>
<proteinExistence type="predicted"/>
<evidence type="ECO:0000256" key="5">
    <source>
        <dbReference type="ARBA" id="ARBA00022989"/>
    </source>
</evidence>
<evidence type="ECO:0000256" key="8">
    <source>
        <dbReference type="SAM" id="Phobius"/>
    </source>
</evidence>
<comment type="subcellular location">
    <subcellularLocation>
        <location evidence="1">Cell membrane</location>
        <topology evidence="1">Multi-pass membrane protein</topology>
    </subcellularLocation>
</comment>
<organism evidence="10 11">
    <name type="scientific">Actinocatenispora thailandica</name>
    <dbReference type="NCBI Taxonomy" id="227318"/>
    <lineage>
        <taxon>Bacteria</taxon>
        <taxon>Bacillati</taxon>
        <taxon>Actinomycetota</taxon>
        <taxon>Actinomycetes</taxon>
        <taxon>Micromonosporales</taxon>
        <taxon>Micromonosporaceae</taxon>
        <taxon>Actinocatenispora</taxon>
    </lineage>
</organism>
<keyword evidence="4 8" id="KW-0812">Transmembrane</keyword>
<name>A0A7R7HVG7_9ACTN</name>
<keyword evidence="6 8" id="KW-0472">Membrane</keyword>
<keyword evidence="5 8" id="KW-1133">Transmembrane helix</keyword>
<evidence type="ECO:0000256" key="3">
    <source>
        <dbReference type="ARBA" id="ARBA00022475"/>
    </source>
</evidence>
<dbReference type="Proteomes" id="UP000611640">
    <property type="component" value="Chromosome"/>
</dbReference>
<dbReference type="InterPro" id="IPR005829">
    <property type="entry name" value="Sugar_transporter_CS"/>
</dbReference>
<dbReference type="KEGG" id="atl:Athai_10640"/>
<feature type="region of interest" description="Disordered" evidence="7">
    <location>
        <begin position="403"/>
        <end position="434"/>
    </location>
</feature>
<feature type="transmembrane region" description="Helical" evidence="8">
    <location>
        <begin position="380"/>
        <end position="397"/>
    </location>
</feature>
<evidence type="ECO:0000313" key="11">
    <source>
        <dbReference type="Proteomes" id="UP000611640"/>
    </source>
</evidence>
<dbReference type="Pfam" id="PF07690">
    <property type="entry name" value="MFS_1"/>
    <property type="match status" value="1"/>
</dbReference>
<feature type="transmembrane region" description="Helical" evidence="8">
    <location>
        <begin position="146"/>
        <end position="167"/>
    </location>
</feature>
<keyword evidence="11" id="KW-1185">Reference proteome</keyword>
<dbReference type="PANTHER" id="PTHR23517:SF13">
    <property type="entry name" value="MAJOR FACILITATOR SUPERFAMILY MFS_1"/>
    <property type="match status" value="1"/>
</dbReference>
<dbReference type="RefSeq" id="WP_239156736.1">
    <property type="nucleotide sequence ID" value="NZ_AP023355.1"/>
</dbReference>
<feature type="domain" description="Major facilitator superfamily (MFS) profile" evidence="9">
    <location>
        <begin position="20"/>
        <end position="406"/>
    </location>
</feature>
<feature type="transmembrane region" description="Helical" evidence="8">
    <location>
        <begin position="173"/>
        <end position="196"/>
    </location>
</feature>
<dbReference type="SUPFAM" id="SSF103473">
    <property type="entry name" value="MFS general substrate transporter"/>
    <property type="match status" value="1"/>
</dbReference>
<evidence type="ECO:0000259" key="9">
    <source>
        <dbReference type="PROSITE" id="PS50850"/>
    </source>
</evidence>
<evidence type="ECO:0000256" key="1">
    <source>
        <dbReference type="ARBA" id="ARBA00004651"/>
    </source>
</evidence>
<dbReference type="EMBL" id="AP023355">
    <property type="protein sequence ID" value="BCJ33561.1"/>
    <property type="molecule type" value="Genomic_DNA"/>
</dbReference>
<dbReference type="GO" id="GO:0022857">
    <property type="term" value="F:transmembrane transporter activity"/>
    <property type="evidence" value="ECO:0007669"/>
    <property type="project" value="InterPro"/>
</dbReference>
<feature type="transmembrane region" description="Helical" evidence="8">
    <location>
        <begin position="252"/>
        <end position="275"/>
    </location>
</feature>
<feature type="transmembrane region" description="Helical" evidence="8">
    <location>
        <begin position="346"/>
        <end position="368"/>
    </location>
</feature>
<dbReference type="PROSITE" id="PS50850">
    <property type="entry name" value="MFS"/>
    <property type="match status" value="1"/>
</dbReference>
<sequence length="434" mass="43367">MTGATMPDLRGRPASRHPTAALLLLASIVVTLLAASAAPTPLYATYAAEWHFSPITTTVVFGTYALAVLVSLLLLGRISDHLGRRPVLLVSLGIAVAAMIVFLTAGSVPALLVARAVQGVATGAAIGAVGAGMLDLHKERGALANSVAPGIGTAVGVVGSAAVVQFLPFPTHLIYLLLIAAYLAQAIGVLLLRETVTRAPGALRSLRPELSLPRATRGAVAVAAPVLFAVWSLVGFYGALAPGIVAGMAHSHAPLLGGLGLFLAAAVGTVPVLALRTVPARTVLHLGTIGLLAGIALVVGSVSAGSAVGFFVGTAIAGLGFGAGFQGGIRTVVPLAAPHERAGVLSLLYIVCYLGMGGPAVLGGVLAVRLGSLPAAARDYGIGVLVLGALALAGLLLRRPRRPAAPSPRPEPVRATVGATASGCPDRLPDPAGE</sequence>
<evidence type="ECO:0000256" key="7">
    <source>
        <dbReference type="SAM" id="MobiDB-lite"/>
    </source>
</evidence>
<feature type="transmembrane region" description="Helical" evidence="8">
    <location>
        <begin position="87"/>
        <end position="106"/>
    </location>
</feature>
<evidence type="ECO:0000256" key="6">
    <source>
        <dbReference type="ARBA" id="ARBA00023136"/>
    </source>
</evidence>
<feature type="transmembrane region" description="Helical" evidence="8">
    <location>
        <begin position="112"/>
        <end position="134"/>
    </location>
</feature>
<dbReference type="GO" id="GO:0005886">
    <property type="term" value="C:plasma membrane"/>
    <property type="evidence" value="ECO:0007669"/>
    <property type="project" value="UniProtKB-SubCell"/>
</dbReference>
<dbReference type="Gene3D" id="1.20.1250.20">
    <property type="entry name" value="MFS general substrate transporter like domains"/>
    <property type="match status" value="1"/>
</dbReference>